<dbReference type="SUPFAM" id="SSF51971">
    <property type="entry name" value="Nucleotide-binding domain"/>
    <property type="match status" value="1"/>
</dbReference>
<proteinExistence type="inferred from homology"/>
<evidence type="ECO:0000256" key="1">
    <source>
        <dbReference type="ARBA" id="ARBA00001974"/>
    </source>
</evidence>
<dbReference type="PANTHER" id="PTHR11530">
    <property type="entry name" value="D-AMINO ACID OXIDASE"/>
    <property type="match status" value="1"/>
</dbReference>
<dbReference type="SUPFAM" id="SSF54373">
    <property type="entry name" value="FAD-linked reductases, C-terminal domain"/>
    <property type="match status" value="1"/>
</dbReference>
<protein>
    <submittedName>
        <fullName evidence="7">D-amino acid oxidase</fullName>
        <ecNumber evidence="7">1.4.3.3</ecNumber>
    </submittedName>
</protein>
<dbReference type="PIRSF" id="PIRSF000189">
    <property type="entry name" value="D-aa_oxidase"/>
    <property type="match status" value="1"/>
</dbReference>
<accession>A0A0S1THA5</accession>
<name>A0A0S1THA5_9BASI</name>
<keyword evidence="5 7" id="KW-0560">Oxidoreductase</keyword>
<keyword evidence="4" id="KW-0274">FAD</keyword>
<dbReference type="GO" id="GO:0071949">
    <property type="term" value="F:FAD binding"/>
    <property type="evidence" value="ECO:0007669"/>
    <property type="project" value="InterPro"/>
</dbReference>
<comment type="cofactor">
    <cofactor evidence="1">
        <name>FAD</name>
        <dbReference type="ChEBI" id="CHEBI:57692"/>
    </cofactor>
</comment>
<dbReference type="Gene3D" id="3.30.9.10">
    <property type="entry name" value="D-Amino Acid Oxidase, subunit A, domain 2"/>
    <property type="match status" value="1"/>
</dbReference>
<comment type="similarity">
    <text evidence="2">Belongs to the DAMOX/DASOX family.</text>
</comment>
<evidence type="ECO:0000256" key="5">
    <source>
        <dbReference type="ARBA" id="ARBA00023002"/>
    </source>
</evidence>
<dbReference type="GO" id="GO:0003884">
    <property type="term" value="F:D-amino-acid oxidase activity"/>
    <property type="evidence" value="ECO:0007669"/>
    <property type="project" value="UniProtKB-EC"/>
</dbReference>
<gene>
    <name evidence="7" type="primary">DAO1</name>
</gene>
<dbReference type="GO" id="GO:0005737">
    <property type="term" value="C:cytoplasm"/>
    <property type="evidence" value="ECO:0007669"/>
    <property type="project" value="TreeGrafter"/>
</dbReference>
<sequence length="378" mass="41646">MSFNPEHKSEHLNIIGSGVLGLTCALEIAKEKGRYTITIITADADSSTWSPSAPPKIEKVAEDFASPWAGAYWQSFVATRDPKTFNEKRLQDWEKTSFKELWKISETDKSIVMVKYLILGVLSPRDVFVETSQHYSSKPIVTNILMKNLVTMSYLGTPICVQRLAKVFAIQLCQMGVRIVHHRLNSLAEAFEGNNTLQIPRADIVINASGLGAATLLGVEDKSVHPIRGQLVLVKPPQPICFSTRDSSRKTYIISRPSVDPEIDEEVILGGCYQADNFDLSVDPDLTNHILCEAFQTRPDLSSDGTLQGIHVLKEVVALRPARKDGARLEVEKVVISGENKHAVHCYGIGGAGFQSSYGMAQEALGLIKALREGRETV</sequence>
<dbReference type="GO" id="GO:0019478">
    <property type="term" value="P:D-amino acid catabolic process"/>
    <property type="evidence" value="ECO:0007669"/>
    <property type="project" value="TreeGrafter"/>
</dbReference>
<dbReference type="InterPro" id="IPR006076">
    <property type="entry name" value="FAD-dep_OxRdtase"/>
</dbReference>
<dbReference type="Pfam" id="PF01266">
    <property type="entry name" value="DAO"/>
    <property type="match status" value="1"/>
</dbReference>
<evidence type="ECO:0000256" key="3">
    <source>
        <dbReference type="ARBA" id="ARBA00022630"/>
    </source>
</evidence>
<reference evidence="7" key="1">
    <citation type="journal article" date="2015" name="Microb. Cell Fact.">
        <title>Engineering an efficient and tight D-amino acid-inducible gene expression system in Rhodosporidium/Rhodotorula species.</title>
        <authorList>
            <person name="Liu Y."/>
            <person name="Koh C.M."/>
            <person name="Ngoh S.T."/>
            <person name="Ji L."/>
        </authorList>
    </citation>
    <scope>NUCLEOTIDE SEQUENCE</scope>
</reference>
<evidence type="ECO:0000256" key="2">
    <source>
        <dbReference type="ARBA" id="ARBA00006730"/>
    </source>
</evidence>
<dbReference type="AlphaFoldDB" id="A0A0S1THA5"/>
<keyword evidence="3" id="KW-0285">Flavoprotein</keyword>
<dbReference type="InterPro" id="IPR023209">
    <property type="entry name" value="DAO"/>
</dbReference>
<evidence type="ECO:0000313" key="7">
    <source>
        <dbReference type="EMBL" id="ALM22241.1"/>
    </source>
</evidence>
<dbReference type="EMBL" id="KR138691">
    <property type="protein sequence ID" value="ALM22241.1"/>
    <property type="molecule type" value="Genomic_DNA"/>
</dbReference>
<evidence type="ECO:0000256" key="4">
    <source>
        <dbReference type="ARBA" id="ARBA00022827"/>
    </source>
</evidence>
<dbReference type="PANTHER" id="PTHR11530:SF30">
    <property type="entry name" value="FAD DEPENDENT OXIDOREDUCTASE DOMAIN-CONTAINING PROTEIN"/>
    <property type="match status" value="1"/>
</dbReference>
<evidence type="ECO:0000259" key="6">
    <source>
        <dbReference type="Pfam" id="PF01266"/>
    </source>
</evidence>
<organism evidence="7">
    <name type="scientific">Melampsora laricis-populina</name>
    <dbReference type="NCBI Taxonomy" id="203908"/>
    <lineage>
        <taxon>Eukaryota</taxon>
        <taxon>Fungi</taxon>
        <taxon>Dikarya</taxon>
        <taxon>Basidiomycota</taxon>
        <taxon>Pucciniomycotina</taxon>
        <taxon>Pucciniomycetes</taxon>
        <taxon>Pucciniales</taxon>
        <taxon>Melampsoraceae</taxon>
        <taxon>Melampsora</taxon>
    </lineage>
</organism>
<dbReference type="Gene3D" id="3.40.50.720">
    <property type="entry name" value="NAD(P)-binding Rossmann-like Domain"/>
    <property type="match status" value="1"/>
</dbReference>
<feature type="domain" description="FAD dependent oxidoreductase" evidence="6">
    <location>
        <begin position="160"/>
        <end position="363"/>
    </location>
</feature>
<dbReference type="EC" id="1.4.3.3" evidence="7"/>